<reference evidence="2 3" key="1">
    <citation type="submission" date="2022-11" db="EMBL/GenBank/DDBJ databases">
        <title>Minimal conservation of predation-associated metabolite biosynthetic gene clusters underscores biosynthetic potential of Myxococcota including descriptions for ten novel species: Archangium lansinium sp. nov., Myxococcus landrumus sp. nov., Nannocystis bai.</title>
        <authorList>
            <person name="Ahearne A."/>
            <person name="Stevens C."/>
            <person name="Phillips K."/>
        </authorList>
    </citation>
    <scope>NUCLEOTIDE SEQUENCE [LARGE SCALE GENOMIC DNA]</scope>
    <source>
        <strain evidence="2 3">MIWBW</strain>
    </source>
</reference>
<feature type="domain" description="PKD/Chitinase" evidence="1">
    <location>
        <begin position="237"/>
        <end position="326"/>
    </location>
</feature>
<dbReference type="InterPro" id="IPR035986">
    <property type="entry name" value="PKD_dom_sf"/>
</dbReference>
<organism evidence="2 3">
    <name type="scientific">Archangium lansingense</name>
    <dbReference type="NCBI Taxonomy" id="2995310"/>
    <lineage>
        <taxon>Bacteria</taxon>
        <taxon>Pseudomonadati</taxon>
        <taxon>Myxococcota</taxon>
        <taxon>Myxococcia</taxon>
        <taxon>Myxococcales</taxon>
        <taxon>Cystobacterineae</taxon>
        <taxon>Archangiaceae</taxon>
        <taxon>Archangium</taxon>
    </lineage>
</organism>
<evidence type="ECO:0000313" key="3">
    <source>
        <dbReference type="Proteomes" id="UP001207654"/>
    </source>
</evidence>
<proteinExistence type="predicted"/>
<protein>
    <submittedName>
        <fullName evidence="2">Ig-like domain-containing protein</fullName>
    </submittedName>
</protein>
<evidence type="ECO:0000313" key="2">
    <source>
        <dbReference type="EMBL" id="MCY1078047.1"/>
    </source>
</evidence>
<dbReference type="SMART" id="SM00089">
    <property type="entry name" value="PKD"/>
    <property type="match status" value="2"/>
</dbReference>
<gene>
    <name evidence="2" type="ORF">OV287_26590</name>
</gene>
<dbReference type="Pfam" id="PF17957">
    <property type="entry name" value="Big_7"/>
    <property type="match status" value="1"/>
</dbReference>
<dbReference type="Proteomes" id="UP001207654">
    <property type="component" value="Unassembled WGS sequence"/>
</dbReference>
<dbReference type="Pfam" id="PF22352">
    <property type="entry name" value="K319L-like_PKD"/>
    <property type="match status" value="1"/>
</dbReference>
<keyword evidence="3" id="KW-1185">Reference proteome</keyword>
<dbReference type="SUPFAM" id="SSF49299">
    <property type="entry name" value="PKD domain"/>
    <property type="match status" value="2"/>
</dbReference>
<dbReference type="RefSeq" id="WP_267536843.1">
    <property type="nucleotide sequence ID" value="NZ_JAPNKA010000001.1"/>
</dbReference>
<dbReference type="InterPro" id="IPR013783">
    <property type="entry name" value="Ig-like_fold"/>
</dbReference>
<dbReference type="EMBL" id="JAPNKA010000001">
    <property type="protein sequence ID" value="MCY1078047.1"/>
    <property type="molecule type" value="Genomic_DNA"/>
</dbReference>
<dbReference type="Pfam" id="PF00801">
    <property type="entry name" value="PKD"/>
    <property type="match status" value="1"/>
</dbReference>
<dbReference type="InterPro" id="IPR000601">
    <property type="entry name" value="PKD_dom"/>
</dbReference>
<dbReference type="Gene3D" id="2.60.40.10">
    <property type="entry name" value="Immunoglobulins"/>
    <property type="match status" value="3"/>
</dbReference>
<feature type="domain" description="PKD/Chitinase" evidence="1">
    <location>
        <begin position="136"/>
        <end position="227"/>
    </location>
</feature>
<sequence length="437" mass="44695">MHAFQKKSLHAVLLLSLGGIGCDPFDEKDTQAPTNVRVTGGVTAGESVTGQRTLQATADDDSGKVSRIEFSVSGKSVCMDAAAKSSGQTFSCTWDASTEAQGSHQLTAKAFDAAGNATTSEPISFTISAPNRLPTITQVAATPTSIDEGASTSLSATASDQDGDALTYSWAQIPASPAGTFSNATGATPTWKAPFLSSNTTFALQVTVTDAKGGSAQATVDVTVANVPALNNAPNVDAAITISSTSVIAGDTVNLSINASDVDGDPLTYSWTTSTAGQGTFTSTTASSTQWRSPDISAATPFTIELTVSDGVDSVTRTVDVQVAVPQYARDLQPIWDAQCTSCHSSAGRGGLNLLAGSSHASLVNTPAAGAPCGPSSGVVRTRVVPNNPDTSLLVNKLGPTPVCGIRMPQGNESHFDNNPGQLTRIRSWILAGAPNN</sequence>
<accession>A0ABT4A8R9</accession>
<name>A0ABT4A8R9_9BACT</name>
<dbReference type="PROSITE" id="PS51257">
    <property type="entry name" value="PROKAR_LIPOPROTEIN"/>
    <property type="match status" value="1"/>
</dbReference>
<dbReference type="InterPro" id="IPR022409">
    <property type="entry name" value="PKD/Chitinase_dom"/>
</dbReference>
<evidence type="ECO:0000259" key="1">
    <source>
        <dbReference type="SMART" id="SM00089"/>
    </source>
</evidence>
<comment type="caution">
    <text evidence="2">The sequence shown here is derived from an EMBL/GenBank/DDBJ whole genome shotgun (WGS) entry which is preliminary data.</text>
</comment>